<evidence type="ECO:0000256" key="1">
    <source>
        <dbReference type="SAM" id="MobiDB-lite"/>
    </source>
</evidence>
<evidence type="ECO:0008006" key="4">
    <source>
        <dbReference type="Google" id="ProtNLM"/>
    </source>
</evidence>
<protein>
    <recommendedName>
        <fullName evidence="4">YbaB/EbfC DNA-binding family protein</fullName>
    </recommendedName>
</protein>
<reference evidence="3" key="1">
    <citation type="journal article" date="2019" name="Int. J. Syst. Evol. Microbiol.">
        <title>The Global Catalogue of Microorganisms (GCM) 10K type strain sequencing project: providing services to taxonomists for standard genome sequencing and annotation.</title>
        <authorList>
            <consortium name="The Broad Institute Genomics Platform"/>
            <consortium name="The Broad Institute Genome Sequencing Center for Infectious Disease"/>
            <person name="Wu L."/>
            <person name="Ma J."/>
        </authorList>
    </citation>
    <scope>NUCLEOTIDE SEQUENCE [LARGE SCALE GENOMIC DNA]</scope>
    <source>
        <strain evidence="3">CGMCC 4.7319</strain>
    </source>
</reference>
<proteinExistence type="predicted"/>
<name>A0ABQ2HIK6_9PSEU</name>
<keyword evidence="3" id="KW-1185">Reference proteome</keyword>
<evidence type="ECO:0000313" key="3">
    <source>
        <dbReference type="Proteomes" id="UP000597656"/>
    </source>
</evidence>
<evidence type="ECO:0000313" key="2">
    <source>
        <dbReference type="EMBL" id="GGM80892.1"/>
    </source>
</evidence>
<dbReference type="Proteomes" id="UP000597656">
    <property type="component" value="Unassembled WGS sequence"/>
</dbReference>
<feature type="region of interest" description="Disordered" evidence="1">
    <location>
        <begin position="134"/>
        <end position="160"/>
    </location>
</feature>
<accession>A0ABQ2HIK6</accession>
<organism evidence="2 3">
    <name type="scientific">Lentzea pudingi</name>
    <dbReference type="NCBI Taxonomy" id="1789439"/>
    <lineage>
        <taxon>Bacteria</taxon>
        <taxon>Bacillati</taxon>
        <taxon>Actinomycetota</taxon>
        <taxon>Actinomycetes</taxon>
        <taxon>Pseudonocardiales</taxon>
        <taxon>Pseudonocardiaceae</taxon>
        <taxon>Lentzea</taxon>
    </lineage>
</organism>
<comment type="caution">
    <text evidence="2">The sequence shown here is derived from an EMBL/GenBank/DDBJ whole genome shotgun (WGS) entry which is preliminary data.</text>
</comment>
<dbReference type="RefSeq" id="WP_189153963.1">
    <property type="nucleotide sequence ID" value="NZ_BMNC01000002.1"/>
</dbReference>
<gene>
    <name evidence="2" type="ORF">GCM10011609_16010</name>
</gene>
<feature type="region of interest" description="Disordered" evidence="1">
    <location>
        <begin position="1"/>
        <end position="28"/>
    </location>
</feature>
<dbReference type="Pfam" id="PF02575">
    <property type="entry name" value="YbaB_DNA_bd"/>
    <property type="match status" value="1"/>
</dbReference>
<dbReference type="EMBL" id="BMNC01000002">
    <property type="protein sequence ID" value="GGM80892.1"/>
    <property type="molecule type" value="Genomic_DNA"/>
</dbReference>
<dbReference type="InterPro" id="IPR004401">
    <property type="entry name" value="YbaB/EbfC"/>
</dbReference>
<dbReference type="Gene3D" id="3.30.1310.10">
    <property type="entry name" value="Nucleoid-associated protein YbaB-like domain"/>
    <property type="match status" value="1"/>
</dbReference>
<dbReference type="InterPro" id="IPR036894">
    <property type="entry name" value="YbaB-like_sf"/>
</dbReference>
<sequence>MTEDAEARAARLRAQSEEGATAVDRRSQAKEWAEKQVAAVRGTARSEHGDVAATVDHSGLLLRLELSPLTKQAKHDDLAHAITGVVRQATADARNQVREVYVRLQNEGVIRSLPPFLLPAPEVGEVALALPVRGGSPVRRAGDSSAEEGPPESWLKDDPW</sequence>